<sequence length="142" mass="16504">MRRRVELVVSCKEELKAKAHTMVYTKKCEEDEESVGSSNHVIFQNEYDSLPQMKINEELEYIVWCCHISVNDNDPLKEEDVGDAPAELEEGVKTTIDPLKEVNLGTDKDPKTTYLSAFLEIDEEIAYMNILKEYRDVFTWSY</sequence>
<evidence type="ECO:0000313" key="2">
    <source>
        <dbReference type="Proteomes" id="UP000826656"/>
    </source>
</evidence>
<gene>
    <name evidence="1" type="ORF">KY290_018040</name>
</gene>
<dbReference type="Proteomes" id="UP000826656">
    <property type="component" value="Unassembled WGS sequence"/>
</dbReference>
<evidence type="ECO:0000313" key="1">
    <source>
        <dbReference type="EMBL" id="KAH0761967.1"/>
    </source>
</evidence>
<organism evidence="1 2">
    <name type="scientific">Solanum tuberosum</name>
    <name type="common">Potato</name>
    <dbReference type="NCBI Taxonomy" id="4113"/>
    <lineage>
        <taxon>Eukaryota</taxon>
        <taxon>Viridiplantae</taxon>
        <taxon>Streptophyta</taxon>
        <taxon>Embryophyta</taxon>
        <taxon>Tracheophyta</taxon>
        <taxon>Spermatophyta</taxon>
        <taxon>Magnoliopsida</taxon>
        <taxon>eudicotyledons</taxon>
        <taxon>Gunneridae</taxon>
        <taxon>Pentapetalae</taxon>
        <taxon>asterids</taxon>
        <taxon>lamiids</taxon>
        <taxon>Solanales</taxon>
        <taxon>Solanaceae</taxon>
        <taxon>Solanoideae</taxon>
        <taxon>Solaneae</taxon>
        <taxon>Solanum</taxon>
    </lineage>
</organism>
<keyword evidence="2" id="KW-1185">Reference proteome</keyword>
<proteinExistence type="predicted"/>
<reference evidence="1 2" key="1">
    <citation type="journal article" date="2021" name="bioRxiv">
        <title>Chromosome-scale and haplotype-resolved genome assembly of a tetraploid potato cultivar.</title>
        <authorList>
            <person name="Sun H."/>
            <person name="Jiao W.-B."/>
            <person name="Krause K."/>
            <person name="Campoy J.A."/>
            <person name="Goel M."/>
            <person name="Folz-Donahue K."/>
            <person name="Kukat C."/>
            <person name="Huettel B."/>
            <person name="Schneeberger K."/>
        </authorList>
    </citation>
    <scope>NUCLEOTIDE SEQUENCE [LARGE SCALE GENOMIC DNA]</scope>
    <source>
        <strain evidence="1">SolTubOtavaFocal</strain>
        <tissue evidence="1">Leaves</tissue>
    </source>
</reference>
<accession>A0ABQ7VD21</accession>
<name>A0ABQ7VD21_SOLTU</name>
<comment type="caution">
    <text evidence="1">The sequence shown here is derived from an EMBL/GenBank/DDBJ whole genome shotgun (WGS) entry which is preliminary data.</text>
</comment>
<protein>
    <submittedName>
        <fullName evidence="1">Uncharacterized protein</fullName>
    </submittedName>
</protein>
<dbReference type="EMBL" id="JAIVGD010000013">
    <property type="protein sequence ID" value="KAH0761967.1"/>
    <property type="molecule type" value="Genomic_DNA"/>
</dbReference>